<keyword evidence="4" id="KW-0804">Transcription</keyword>
<dbReference type="InterPro" id="IPR036390">
    <property type="entry name" value="WH_DNA-bd_sf"/>
</dbReference>
<sequence>MSRTGLTELSAVTAVAAHRSFRGAAAELGMSPSALSHAVAALEQRMGVRLFHRTTRSVSLTEAGEQFLARVTPALREISAAMEDANLHRETPAGTLRINASEGAALELMQPVAYAFLARYPDMKLDIVTEGRLVDIVAEGFDAGVRVLDMVPQDMIAVPCSRPVRFAVVASPEYFTKTKKRRPKVPDDLLAHECIRARYSSGGVYKWDFEKRGERIQIDVKGALTLDNHHLMLDAALNGAGLAWLSEWAVGKDIASGRLVRVLEDWSPPGPRLCLYYPGHRHVPAGLRAFIDIIREFNPAPARA</sequence>
<dbReference type="AlphaFoldDB" id="A0A242MMU5"/>
<dbReference type="InterPro" id="IPR005119">
    <property type="entry name" value="LysR_subst-bd"/>
</dbReference>
<evidence type="ECO:0000256" key="1">
    <source>
        <dbReference type="ARBA" id="ARBA00009437"/>
    </source>
</evidence>
<evidence type="ECO:0000256" key="4">
    <source>
        <dbReference type="ARBA" id="ARBA00023163"/>
    </source>
</evidence>
<evidence type="ECO:0000256" key="3">
    <source>
        <dbReference type="ARBA" id="ARBA00023125"/>
    </source>
</evidence>
<keyword evidence="3" id="KW-0238">DNA-binding</keyword>
<feature type="domain" description="HTH lysR-type" evidence="5">
    <location>
        <begin position="4"/>
        <end position="61"/>
    </location>
</feature>
<name>A0A242MMU5_CABSO</name>
<dbReference type="GO" id="GO:0043565">
    <property type="term" value="F:sequence-specific DNA binding"/>
    <property type="evidence" value="ECO:0007669"/>
    <property type="project" value="TreeGrafter"/>
</dbReference>
<dbReference type="SUPFAM" id="SSF46785">
    <property type="entry name" value="Winged helix' DNA-binding domain"/>
    <property type="match status" value="1"/>
</dbReference>
<dbReference type="FunFam" id="1.10.10.10:FF:000001">
    <property type="entry name" value="LysR family transcriptional regulator"/>
    <property type="match status" value="1"/>
</dbReference>
<comment type="similarity">
    <text evidence="1">Belongs to the LysR transcriptional regulatory family.</text>
</comment>
<evidence type="ECO:0000256" key="2">
    <source>
        <dbReference type="ARBA" id="ARBA00023015"/>
    </source>
</evidence>
<evidence type="ECO:0000313" key="6">
    <source>
        <dbReference type="EMBL" id="OTP72639.1"/>
    </source>
</evidence>
<reference evidence="6 7" key="1">
    <citation type="submission" date="2017-03" db="EMBL/GenBank/DDBJ databases">
        <title>Genome analysis of strain PAMC 26577.</title>
        <authorList>
            <person name="Oh H.-M."/>
            <person name="Yang J.-A."/>
        </authorList>
    </citation>
    <scope>NUCLEOTIDE SEQUENCE [LARGE SCALE GENOMIC DNA]</scope>
    <source>
        <strain evidence="6 7">PAMC 26577</strain>
    </source>
</reference>
<dbReference type="GO" id="GO:0006351">
    <property type="term" value="P:DNA-templated transcription"/>
    <property type="evidence" value="ECO:0007669"/>
    <property type="project" value="TreeGrafter"/>
</dbReference>
<dbReference type="InterPro" id="IPR036388">
    <property type="entry name" value="WH-like_DNA-bd_sf"/>
</dbReference>
<dbReference type="InterPro" id="IPR000847">
    <property type="entry name" value="LysR_HTH_N"/>
</dbReference>
<dbReference type="RefSeq" id="WP_062171596.1">
    <property type="nucleotide sequence ID" value="NZ_MSRG01000024.1"/>
</dbReference>
<dbReference type="Gene3D" id="1.10.10.10">
    <property type="entry name" value="Winged helix-like DNA-binding domain superfamily/Winged helix DNA-binding domain"/>
    <property type="match status" value="1"/>
</dbReference>
<comment type="caution">
    <text evidence="6">The sequence shown here is derived from an EMBL/GenBank/DDBJ whole genome shotgun (WGS) entry which is preliminary data.</text>
</comment>
<gene>
    <name evidence="6" type="ORF">PAMC26577_20265</name>
</gene>
<dbReference type="PANTHER" id="PTHR30537">
    <property type="entry name" value="HTH-TYPE TRANSCRIPTIONAL REGULATOR"/>
    <property type="match status" value="1"/>
</dbReference>
<dbReference type="Proteomes" id="UP000195221">
    <property type="component" value="Unassembled WGS sequence"/>
</dbReference>
<accession>A0A242MMU5</accession>
<dbReference type="Pfam" id="PF03466">
    <property type="entry name" value="LysR_substrate"/>
    <property type="match status" value="1"/>
</dbReference>
<dbReference type="SUPFAM" id="SSF53850">
    <property type="entry name" value="Periplasmic binding protein-like II"/>
    <property type="match status" value="1"/>
</dbReference>
<organism evidence="6 7">
    <name type="scientific">Caballeronia sordidicola</name>
    <name type="common">Burkholderia sordidicola</name>
    <dbReference type="NCBI Taxonomy" id="196367"/>
    <lineage>
        <taxon>Bacteria</taxon>
        <taxon>Pseudomonadati</taxon>
        <taxon>Pseudomonadota</taxon>
        <taxon>Betaproteobacteria</taxon>
        <taxon>Burkholderiales</taxon>
        <taxon>Burkholderiaceae</taxon>
        <taxon>Caballeronia</taxon>
    </lineage>
</organism>
<dbReference type="EMBL" id="NBTZ01000087">
    <property type="protein sequence ID" value="OTP72639.1"/>
    <property type="molecule type" value="Genomic_DNA"/>
</dbReference>
<evidence type="ECO:0000259" key="5">
    <source>
        <dbReference type="PROSITE" id="PS50931"/>
    </source>
</evidence>
<dbReference type="GO" id="GO:0003700">
    <property type="term" value="F:DNA-binding transcription factor activity"/>
    <property type="evidence" value="ECO:0007669"/>
    <property type="project" value="InterPro"/>
</dbReference>
<evidence type="ECO:0000313" key="7">
    <source>
        <dbReference type="Proteomes" id="UP000195221"/>
    </source>
</evidence>
<dbReference type="CDD" id="cd08474">
    <property type="entry name" value="PBP2_CrgA_like_5"/>
    <property type="match status" value="1"/>
</dbReference>
<dbReference type="Pfam" id="PF00126">
    <property type="entry name" value="HTH_1"/>
    <property type="match status" value="1"/>
</dbReference>
<dbReference type="InterPro" id="IPR058163">
    <property type="entry name" value="LysR-type_TF_proteobact-type"/>
</dbReference>
<dbReference type="PROSITE" id="PS50931">
    <property type="entry name" value="HTH_LYSR"/>
    <property type="match status" value="1"/>
</dbReference>
<keyword evidence="2" id="KW-0805">Transcription regulation</keyword>
<proteinExistence type="inferred from homology"/>
<dbReference type="PANTHER" id="PTHR30537:SF1">
    <property type="entry name" value="HTH-TYPE TRANSCRIPTIONAL REGULATOR PGRR"/>
    <property type="match status" value="1"/>
</dbReference>
<protein>
    <submittedName>
        <fullName evidence="6">Transcriptional regulator</fullName>
    </submittedName>
</protein>
<dbReference type="Gene3D" id="3.40.190.290">
    <property type="match status" value="1"/>
</dbReference>